<keyword evidence="2" id="KW-0547">Nucleotide-binding</keyword>
<evidence type="ECO:0000256" key="1">
    <source>
        <dbReference type="ARBA" id="ARBA00022448"/>
    </source>
</evidence>
<evidence type="ECO:0000259" key="4">
    <source>
        <dbReference type="PROSITE" id="PS50893"/>
    </source>
</evidence>
<dbReference type="Pfam" id="PF00005">
    <property type="entry name" value="ABC_tran"/>
    <property type="match status" value="1"/>
</dbReference>
<keyword evidence="6" id="KW-1185">Reference proteome</keyword>
<dbReference type="SUPFAM" id="SSF52540">
    <property type="entry name" value="P-loop containing nucleoside triphosphate hydrolases"/>
    <property type="match status" value="1"/>
</dbReference>
<dbReference type="GO" id="GO:0005524">
    <property type="term" value="F:ATP binding"/>
    <property type="evidence" value="ECO:0007669"/>
    <property type="project" value="UniProtKB-KW"/>
</dbReference>
<dbReference type="InterPro" id="IPR017871">
    <property type="entry name" value="ABC_transporter-like_CS"/>
</dbReference>
<dbReference type="SMART" id="SM00382">
    <property type="entry name" value="AAA"/>
    <property type="match status" value="1"/>
</dbReference>
<dbReference type="Proteomes" id="UP001320544">
    <property type="component" value="Chromosome"/>
</dbReference>
<dbReference type="PANTHER" id="PTHR42734">
    <property type="entry name" value="METAL TRANSPORT SYSTEM ATP-BINDING PROTEIN TM_0124-RELATED"/>
    <property type="match status" value="1"/>
</dbReference>
<dbReference type="PROSITE" id="PS50893">
    <property type="entry name" value="ABC_TRANSPORTER_2"/>
    <property type="match status" value="1"/>
</dbReference>
<name>A0ABM7WN50_9ACTN</name>
<evidence type="ECO:0000256" key="2">
    <source>
        <dbReference type="ARBA" id="ARBA00022741"/>
    </source>
</evidence>
<dbReference type="RefSeq" id="WP_102380437.1">
    <property type="nucleotide sequence ID" value="NZ_AP025564.1"/>
</dbReference>
<dbReference type="InterPro" id="IPR003439">
    <property type="entry name" value="ABC_transporter-like_ATP-bd"/>
</dbReference>
<reference evidence="5 6" key="1">
    <citation type="submission" date="2022-01" db="EMBL/GenBank/DDBJ databases">
        <title>Novel bile acid biosynthetic pathways are enriched in the microbiome of centenarians.</title>
        <authorList>
            <person name="Sato Y."/>
            <person name="Atarashi K."/>
            <person name="Plichta R.D."/>
            <person name="Arai Y."/>
            <person name="Sasajima S."/>
            <person name="Kearney M.S."/>
            <person name="Suda W."/>
            <person name="Takeshita K."/>
            <person name="Sasaki T."/>
            <person name="Okamoto S."/>
            <person name="Skelly N.A."/>
            <person name="Okamura Y."/>
            <person name="Vlamakis H."/>
            <person name="Li Y."/>
            <person name="Tanoue T."/>
            <person name="Takei H."/>
            <person name="Nittono H."/>
            <person name="Narushima S."/>
            <person name="Irie J."/>
            <person name="Itoh H."/>
            <person name="Moriya K."/>
            <person name="Sugiura Y."/>
            <person name="Suematsu M."/>
            <person name="Moritoki N."/>
            <person name="Shibata S."/>
            <person name="Littman R.D."/>
            <person name="Fischbach A.M."/>
            <person name="Uwamino Y."/>
            <person name="Inoue T."/>
            <person name="Honda A."/>
            <person name="Hattori M."/>
            <person name="Murai T."/>
            <person name="Xavier J.R."/>
            <person name="Hirose N."/>
            <person name="Honda K."/>
        </authorList>
    </citation>
    <scope>NUCLEOTIDE SEQUENCE [LARGE SCALE GENOMIC DNA]</scope>
    <source>
        <strain evidence="5 6">CE91-St30</strain>
    </source>
</reference>
<evidence type="ECO:0000313" key="5">
    <source>
        <dbReference type="EMBL" id="BDE97810.1"/>
    </source>
</evidence>
<organism evidence="5 6">
    <name type="scientific">Raoultibacter timonensis</name>
    <dbReference type="NCBI Taxonomy" id="1907662"/>
    <lineage>
        <taxon>Bacteria</taxon>
        <taxon>Bacillati</taxon>
        <taxon>Actinomycetota</taxon>
        <taxon>Coriobacteriia</taxon>
        <taxon>Eggerthellales</taxon>
        <taxon>Eggerthellaceae</taxon>
        <taxon>Raoultibacter</taxon>
    </lineage>
</organism>
<keyword evidence="1" id="KW-0813">Transport</keyword>
<dbReference type="PROSITE" id="PS00211">
    <property type="entry name" value="ABC_TRANSPORTER_1"/>
    <property type="match status" value="1"/>
</dbReference>
<dbReference type="InterPro" id="IPR003593">
    <property type="entry name" value="AAA+_ATPase"/>
</dbReference>
<dbReference type="PANTHER" id="PTHR42734:SF19">
    <property type="entry name" value="IRON COMPOUNDS ABC TRANSPORTER, ATP-BINDING PROTEIN"/>
    <property type="match status" value="1"/>
</dbReference>
<protein>
    <submittedName>
        <fullName evidence="5">ABC transporter ATP-binding protein</fullName>
    </submittedName>
</protein>
<keyword evidence="3 5" id="KW-0067">ATP-binding</keyword>
<evidence type="ECO:0000313" key="6">
    <source>
        <dbReference type="Proteomes" id="UP001320544"/>
    </source>
</evidence>
<dbReference type="EMBL" id="AP025564">
    <property type="protein sequence ID" value="BDE97810.1"/>
    <property type="molecule type" value="Genomic_DNA"/>
</dbReference>
<sequence>MREFALENVTCGYKDVTVLSDVSFSIGPGEALCLLGPNGVGKTTLFRSMLGFLKPFGGRITLDGDDIATWSSRTLAKRIGYVPQNHTPPFAYPVLDVVTMGRLSRISPIASPSKRDTEKAAECLERLGISHLADKLYTQISGGERQMVLIARSLAQEPEVLVMDEPTASLDYGNQVKVLRQISHLVKEGISVIMTTHFPDHAFLCATKVGLITRDWVRFGTPDEVVTEDSLRETYGVDVRIVKEHTCTCGTLKGCVPIVEFAAGDTSGERARLEHEKGTPRQRSHVAVCA</sequence>
<dbReference type="CDD" id="cd03214">
    <property type="entry name" value="ABC_Iron-Siderophores_B12_Hemin"/>
    <property type="match status" value="1"/>
</dbReference>
<dbReference type="InterPro" id="IPR027417">
    <property type="entry name" value="P-loop_NTPase"/>
</dbReference>
<proteinExistence type="predicted"/>
<evidence type="ECO:0000256" key="3">
    <source>
        <dbReference type="ARBA" id="ARBA00022840"/>
    </source>
</evidence>
<dbReference type="Gene3D" id="3.40.50.300">
    <property type="entry name" value="P-loop containing nucleotide triphosphate hydrolases"/>
    <property type="match status" value="1"/>
</dbReference>
<dbReference type="InterPro" id="IPR050153">
    <property type="entry name" value="Metal_Ion_Import_ABC"/>
</dbReference>
<gene>
    <name evidence="5" type="ORF">CE91St30_31430</name>
</gene>
<feature type="domain" description="ABC transporter" evidence="4">
    <location>
        <begin position="4"/>
        <end position="239"/>
    </location>
</feature>
<accession>A0ABM7WN50</accession>